<name>V6LHC4_9EUKA</name>
<evidence type="ECO:0000313" key="4">
    <source>
        <dbReference type="Proteomes" id="UP000018208"/>
    </source>
</evidence>
<protein>
    <submittedName>
        <fullName evidence="2">Uncharacterized protein</fullName>
    </submittedName>
</protein>
<keyword evidence="4" id="KW-1185">Reference proteome</keyword>
<organism evidence="2">
    <name type="scientific">Spironucleus salmonicida</name>
    <dbReference type="NCBI Taxonomy" id="348837"/>
    <lineage>
        <taxon>Eukaryota</taxon>
        <taxon>Metamonada</taxon>
        <taxon>Diplomonadida</taxon>
        <taxon>Hexamitidae</taxon>
        <taxon>Hexamitinae</taxon>
        <taxon>Spironucleus</taxon>
    </lineage>
</organism>
<reference evidence="2 3" key="1">
    <citation type="journal article" date="2014" name="PLoS Genet.">
        <title>The Genome of Spironucleus salmonicida Highlights a Fish Pathogen Adapted to Fluctuating Environments.</title>
        <authorList>
            <person name="Xu F."/>
            <person name="Jerlstrom-Hultqvist J."/>
            <person name="Einarsson E."/>
            <person name="Astvaldsson A."/>
            <person name="Svard S.G."/>
            <person name="Andersson J.O."/>
        </authorList>
    </citation>
    <scope>NUCLEOTIDE SEQUENCE</scope>
    <source>
        <strain evidence="3">ATCC 50377</strain>
    </source>
</reference>
<dbReference type="EMBL" id="KI546130">
    <property type="protein sequence ID" value="EST43947.1"/>
    <property type="molecule type" value="Genomic_DNA"/>
</dbReference>
<reference evidence="3" key="2">
    <citation type="submission" date="2020-12" db="EMBL/GenBank/DDBJ databases">
        <title>New Spironucleus salmonicida genome in near-complete chromosomes.</title>
        <authorList>
            <person name="Xu F."/>
            <person name="Kurt Z."/>
            <person name="Jimenez-Gonzalez A."/>
            <person name="Astvaldsson A."/>
            <person name="Andersson J.O."/>
            <person name="Svard S.G."/>
        </authorList>
    </citation>
    <scope>NUCLEOTIDE SEQUENCE</scope>
    <source>
        <strain evidence="3">ATCC 50377</strain>
    </source>
</reference>
<dbReference type="Proteomes" id="UP000018208">
    <property type="component" value="Unassembled WGS sequence"/>
</dbReference>
<feature type="region of interest" description="Disordered" evidence="1">
    <location>
        <begin position="161"/>
        <end position="185"/>
    </location>
</feature>
<dbReference type="EMBL" id="AUWU02000001">
    <property type="protein sequence ID" value="KAH0577814.1"/>
    <property type="molecule type" value="Genomic_DNA"/>
</dbReference>
<evidence type="ECO:0000313" key="2">
    <source>
        <dbReference type="EMBL" id="EST43947.1"/>
    </source>
</evidence>
<dbReference type="VEuPathDB" id="GiardiaDB:SS50377_21168"/>
<accession>V6LHC4</accession>
<gene>
    <name evidence="2" type="ORF">SS50377_16250</name>
    <name evidence="3" type="ORF">SS50377_21168</name>
</gene>
<dbReference type="AlphaFoldDB" id="V6LHC4"/>
<evidence type="ECO:0000256" key="1">
    <source>
        <dbReference type="SAM" id="MobiDB-lite"/>
    </source>
</evidence>
<proteinExistence type="predicted"/>
<evidence type="ECO:0000313" key="3">
    <source>
        <dbReference type="EMBL" id="KAH0577814.1"/>
    </source>
</evidence>
<sequence length="407" mass="48163">MYGQLQKFKQLQDISLREIQNMSFDIFAQISFVLVQGINLKPRLVKLYNDCSCILLPKRTSLSESQRYEIFTREDYEEKFFELLQFDTQIQAGNLKIQQEREKYILQLIKVYNNDTFIKYQQSLKTQAKERIVQKQQEAANQLETKYTQPQVLEKHIEKQAAQSKFQPKSIPPKSLNTRPSSQPQQLNQLEQQLLQTNCILQKLPDFYQAHMRKLNINTQKQPLLYLSTKQLVVLLDQLMNQEKQFMILKTHVQNSKLNFENLSEKLLGLRRISVQFNKFLEQTTELPKECRTILLDAGNRLKLADQAAEKIQKGTKIDVDNLVSISEQQERSIMKNNELRSIRYTEDLVDISQQLRRMLSKQREGEQVDLEEILIDFEQKLNQFIYKQLNCKNDQVEKSIIQTMFE</sequence>